<dbReference type="Pfam" id="PF20710">
    <property type="entry name" value="DUF6824"/>
    <property type="match status" value="1"/>
</dbReference>
<proteinExistence type="predicted"/>
<gene>
    <name evidence="2" type="ORF">FRACYDRAFT_154352</name>
</gene>
<dbReference type="InParanoid" id="A0A1E7FJA6"/>
<evidence type="ECO:0000313" key="2">
    <source>
        <dbReference type="EMBL" id="OEU18115.1"/>
    </source>
</evidence>
<feature type="non-terminal residue" evidence="2">
    <location>
        <position position="91"/>
    </location>
</feature>
<sequence>IIDPRESDVVCGRGGAALKHPGNLTYRGLVDLNKGPYISCPRREKIEISRSIVAAIREQRGRFLEQDATTGVWIDIGDKKATEKTSQALRE</sequence>
<name>A0A1E7FJA6_9STRA</name>
<dbReference type="EMBL" id="KV784357">
    <property type="protein sequence ID" value="OEU18115.1"/>
    <property type="molecule type" value="Genomic_DNA"/>
</dbReference>
<feature type="non-terminal residue" evidence="2">
    <location>
        <position position="1"/>
    </location>
</feature>
<dbReference type="OrthoDB" id="45957at2759"/>
<dbReference type="AlphaFoldDB" id="A0A1E7FJA6"/>
<dbReference type="KEGG" id="fcy:FRACYDRAFT_154352"/>
<dbReference type="Proteomes" id="UP000095751">
    <property type="component" value="Unassembled WGS sequence"/>
</dbReference>
<protein>
    <recommendedName>
        <fullName evidence="1">DUF6824 domain-containing protein</fullName>
    </recommendedName>
</protein>
<reference evidence="2 3" key="1">
    <citation type="submission" date="2016-09" db="EMBL/GenBank/DDBJ databases">
        <title>Extensive genetic diversity and differential bi-allelic expression allows diatom success in the polar Southern Ocean.</title>
        <authorList>
            <consortium name="DOE Joint Genome Institute"/>
            <person name="Mock T."/>
            <person name="Otillar R.P."/>
            <person name="Strauss J."/>
            <person name="Dupont C."/>
            <person name="Frickenhaus S."/>
            <person name="Maumus F."/>
            <person name="Mcmullan M."/>
            <person name="Sanges R."/>
            <person name="Schmutz J."/>
            <person name="Toseland A."/>
            <person name="Valas R."/>
            <person name="Veluchamy A."/>
            <person name="Ward B.J."/>
            <person name="Allen A."/>
            <person name="Barry K."/>
            <person name="Falciatore A."/>
            <person name="Ferrante M."/>
            <person name="Fortunato A.E."/>
            <person name="Gloeckner G."/>
            <person name="Gruber A."/>
            <person name="Hipkin R."/>
            <person name="Janech M."/>
            <person name="Kroth P."/>
            <person name="Leese F."/>
            <person name="Lindquist E."/>
            <person name="Lyon B.R."/>
            <person name="Martin J."/>
            <person name="Mayer C."/>
            <person name="Parker M."/>
            <person name="Quesneville H."/>
            <person name="Raymond J."/>
            <person name="Uhlig C."/>
            <person name="Valentin K.U."/>
            <person name="Worden A.Z."/>
            <person name="Armbrust E.V."/>
            <person name="Bowler C."/>
            <person name="Green B."/>
            <person name="Moulton V."/>
            <person name="Van Oosterhout C."/>
            <person name="Grigoriev I."/>
        </authorList>
    </citation>
    <scope>NUCLEOTIDE SEQUENCE [LARGE SCALE GENOMIC DNA]</scope>
    <source>
        <strain evidence="2 3">CCMP1102</strain>
    </source>
</reference>
<evidence type="ECO:0000313" key="3">
    <source>
        <dbReference type="Proteomes" id="UP000095751"/>
    </source>
</evidence>
<dbReference type="InterPro" id="IPR049227">
    <property type="entry name" value="DUF6824"/>
</dbReference>
<evidence type="ECO:0000259" key="1">
    <source>
        <dbReference type="Pfam" id="PF20710"/>
    </source>
</evidence>
<feature type="domain" description="DUF6824" evidence="1">
    <location>
        <begin position="8"/>
        <end position="91"/>
    </location>
</feature>
<accession>A0A1E7FJA6</accession>
<organism evidence="2 3">
    <name type="scientific">Fragilariopsis cylindrus CCMP1102</name>
    <dbReference type="NCBI Taxonomy" id="635003"/>
    <lineage>
        <taxon>Eukaryota</taxon>
        <taxon>Sar</taxon>
        <taxon>Stramenopiles</taxon>
        <taxon>Ochrophyta</taxon>
        <taxon>Bacillariophyta</taxon>
        <taxon>Bacillariophyceae</taxon>
        <taxon>Bacillariophycidae</taxon>
        <taxon>Bacillariales</taxon>
        <taxon>Bacillariaceae</taxon>
        <taxon>Fragilariopsis</taxon>
    </lineage>
</organism>
<keyword evidence="3" id="KW-1185">Reference proteome</keyword>